<accession>A0A2U1AU08</accession>
<organism evidence="1 2">
    <name type="scientific">Pontibacter virosus</name>
    <dbReference type="NCBI Taxonomy" id="1765052"/>
    <lineage>
        <taxon>Bacteria</taxon>
        <taxon>Pseudomonadati</taxon>
        <taxon>Bacteroidota</taxon>
        <taxon>Cytophagia</taxon>
        <taxon>Cytophagales</taxon>
        <taxon>Hymenobacteraceae</taxon>
        <taxon>Pontibacter</taxon>
    </lineage>
</organism>
<reference evidence="1 2" key="1">
    <citation type="submission" date="2018-04" db="EMBL/GenBank/DDBJ databases">
        <title>Genomic Encyclopedia of Type Strains, Phase IV (KMG-IV): sequencing the most valuable type-strain genomes for metagenomic binning, comparative biology and taxonomic classification.</title>
        <authorList>
            <person name="Goeker M."/>
        </authorList>
    </citation>
    <scope>NUCLEOTIDE SEQUENCE [LARGE SCALE GENOMIC DNA]</scope>
    <source>
        <strain evidence="1 2">DSM 100231</strain>
    </source>
</reference>
<proteinExistence type="predicted"/>
<keyword evidence="2" id="KW-1185">Reference proteome</keyword>
<comment type="caution">
    <text evidence="1">The sequence shown here is derived from an EMBL/GenBank/DDBJ whole genome shotgun (WGS) entry which is preliminary data.</text>
</comment>
<dbReference type="OrthoDB" id="1121502at2"/>
<evidence type="ECO:0000313" key="1">
    <source>
        <dbReference type="EMBL" id="PVY39873.1"/>
    </source>
</evidence>
<gene>
    <name evidence="1" type="ORF">C8E01_10917</name>
</gene>
<sequence>MKQQLIVTIILSAGLLTSCDDDVMPEKVPLEVRQNLLATFPLAFDIEWEKSGKDFEADFTVHAAEHSALFQHSGELTQYKRAIPLAELPEVVANSIAKIHPNYRIEGVEMCVKSNTIYYQVVLKSRTAELEVVFAADGQQLQQPHWD</sequence>
<dbReference type="Gene3D" id="3.10.450.360">
    <property type="match status" value="1"/>
</dbReference>
<evidence type="ECO:0000313" key="2">
    <source>
        <dbReference type="Proteomes" id="UP000245466"/>
    </source>
</evidence>
<dbReference type="SUPFAM" id="SSF160574">
    <property type="entry name" value="BT0923-like"/>
    <property type="match status" value="1"/>
</dbReference>
<dbReference type="PROSITE" id="PS51257">
    <property type="entry name" value="PROKAR_LIPOPROTEIN"/>
    <property type="match status" value="1"/>
</dbReference>
<protein>
    <submittedName>
        <fullName evidence="1">Uncharacterized protein</fullName>
    </submittedName>
</protein>
<name>A0A2U1AU08_9BACT</name>
<dbReference type="EMBL" id="QEKI01000009">
    <property type="protein sequence ID" value="PVY39873.1"/>
    <property type="molecule type" value="Genomic_DNA"/>
</dbReference>
<dbReference type="Proteomes" id="UP000245466">
    <property type="component" value="Unassembled WGS sequence"/>
</dbReference>
<dbReference type="AlphaFoldDB" id="A0A2U1AU08"/>
<dbReference type="RefSeq" id="WP_116544020.1">
    <property type="nucleotide sequence ID" value="NZ_QEKI01000009.1"/>
</dbReference>